<dbReference type="Gene3D" id="3.90.550.10">
    <property type="entry name" value="Spore Coat Polysaccharide Biosynthesis Protein SpsA, Chain A"/>
    <property type="match status" value="1"/>
</dbReference>
<proteinExistence type="inferred from homology"/>
<dbReference type="RefSeq" id="WP_016865106.1">
    <property type="nucleotide sequence ID" value="NZ_CAWNVR010000543.1"/>
</dbReference>
<dbReference type="AlphaFoldDB" id="A0A2N6K025"/>
<dbReference type="SUPFAM" id="SSF53448">
    <property type="entry name" value="Nucleotide-diphospho-sugar transferases"/>
    <property type="match status" value="1"/>
</dbReference>
<dbReference type="InterPro" id="IPR029044">
    <property type="entry name" value="Nucleotide-diphossugar_trans"/>
</dbReference>
<accession>A0A2N6K025</accession>
<dbReference type="Pfam" id="PF00535">
    <property type="entry name" value="Glycos_transf_2"/>
    <property type="match status" value="1"/>
</dbReference>
<organism evidence="5 6">
    <name type="scientific">Fischerella muscicola CCMEE 5323</name>
    <dbReference type="NCBI Taxonomy" id="2019572"/>
    <lineage>
        <taxon>Bacteria</taxon>
        <taxon>Bacillati</taxon>
        <taxon>Cyanobacteriota</taxon>
        <taxon>Cyanophyceae</taxon>
        <taxon>Nostocales</taxon>
        <taxon>Hapalosiphonaceae</taxon>
        <taxon>Fischerella</taxon>
    </lineage>
</organism>
<dbReference type="GO" id="GO:0016757">
    <property type="term" value="F:glycosyltransferase activity"/>
    <property type="evidence" value="ECO:0007669"/>
    <property type="project" value="UniProtKB-KW"/>
</dbReference>
<comment type="caution">
    <text evidence="5">The sequence shown here is derived from an EMBL/GenBank/DDBJ whole genome shotgun (WGS) entry which is preliminary data.</text>
</comment>
<keyword evidence="2" id="KW-0328">Glycosyltransferase</keyword>
<dbReference type="Proteomes" id="UP000235036">
    <property type="component" value="Unassembled WGS sequence"/>
</dbReference>
<dbReference type="PANTHER" id="PTHR43685:SF5">
    <property type="entry name" value="GLYCOSYLTRANSFERASE EPSE-RELATED"/>
    <property type="match status" value="1"/>
</dbReference>
<keyword evidence="3 5" id="KW-0808">Transferase</keyword>
<name>A0A2N6K025_FISMU</name>
<evidence type="ECO:0000256" key="1">
    <source>
        <dbReference type="ARBA" id="ARBA00006739"/>
    </source>
</evidence>
<dbReference type="InterPro" id="IPR001173">
    <property type="entry name" value="Glyco_trans_2-like"/>
</dbReference>
<dbReference type="InterPro" id="IPR050834">
    <property type="entry name" value="Glycosyltransf_2"/>
</dbReference>
<evidence type="ECO:0000256" key="2">
    <source>
        <dbReference type="ARBA" id="ARBA00022676"/>
    </source>
</evidence>
<dbReference type="PROSITE" id="PS51257">
    <property type="entry name" value="PROKAR_LIPOPROTEIN"/>
    <property type="match status" value="1"/>
</dbReference>
<sequence>MTSMPKFPSVAVCIPTYNQAQYLIQSVSSACCQTYPNVEVWVSDDGSTDETPQVMEQLCQQFPQVRYYRQPKNLGIAGNNTWLMSQPKTDFIVRLDSDDALMPNYVEKLVSLLQKYPEAGYAHTAIQEIDEHGKNHAIARVVRKKEFQNSDEALMAAVSGYRVAANIIMFRTKALQELRYYENRPEYVEDYDLSVRIADAGYGNVYADEVLAKYRVWTDVKKTRSKRKHLQLRGYIRIFEESFLPAFQRRGWDVKVLDKQRRKMAIINSAYCFLPIFNQEERAELVALLKQLGDSPLLRLRIVALSLGFAPFFEWQLHTEIKLKGFVKDWLSKLKSMSLVKAVG</sequence>
<evidence type="ECO:0000259" key="4">
    <source>
        <dbReference type="Pfam" id="PF00535"/>
    </source>
</evidence>
<reference evidence="5 6" key="1">
    <citation type="submission" date="2017-08" db="EMBL/GenBank/DDBJ databases">
        <title>Genomes of Fischerella (Mastigocladus) sp. strains.</title>
        <authorList>
            <person name="Miller S.R."/>
        </authorList>
    </citation>
    <scope>NUCLEOTIDE SEQUENCE [LARGE SCALE GENOMIC DNA]</scope>
    <source>
        <strain evidence="5 6">CCMEE 5323</strain>
    </source>
</reference>
<gene>
    <name evidence="5" type="ORF">CEN44_18525</name>
</gene>
<evidence type="ECO:0000256" key="3">
    <source>
        <dbReference type="ARBA" id="ARBA00022679"/>
    </source>
</evidence>
<evidence type="ECO:0000313" key="5">
    <source>
        <dbReference type="EMBL" id="PLZ87062.1"/>
    </source>
</evidence>
<dbReference type="EMBL" id="NRQW01000426">
    <property type="protein sequence ID" value="PLZ87062.1"/>
    <property type="molecule type" value="Genomic_DNA"/>
</dbReference>
<protein>
    <submittedName>
        <fullName evidence="5">Glycosyltransferase family 2 protein</fullName>
    </submittedName>
</protein>
<keyword evidence="6" id="KW-1185">Reference proteome</keyword>
<evidence type="ECO:0000313" key="6">
    <source>
        <dbReference type="Proteomes" id="UP000235036"/>
    </source>
</evidence>
<dbReference type="CDD" id="cd00761">
    <property type="entry name" value="Glyco_tranf_GTA_type"/>
    <property type="match status" value="1"/>
</dbReference>
<feature type="domain" description="Glycosyltransferase 2-like" evidence="4">
    <location>
        <begin position="12"/>
        <end position="158"/>
    </location>
</feature>
<comment type="similarity">
    <text evidence="1">Belongs to the glycosyltransferase 2 family.</text>
</comment>
<dbReference type="PANTHER" id="PTHR43685">
    <property type="entry name" value="GLYCOSYLTRANSFERASE"/>
    <property type="match status" value="1"/>
</dbReference>